<organism evidence="2 3">
    <name type="scientific">Deinococcus aquiradiocola</name>
    <dbReference type="NCBI Taxonomy" id="393059"/>
    <lineage>
        <taxon>Bacteria</taxon>
        <taxon>Thermotogati</taxon>
        <taxon>Deinococcota</taxon>
        <taxon>Deinococci</taxon>
        <taxon>Deinococcales</taxon>
        <taxon>Deinococcaceae</taxon>
        <taxon>Deinococcus</taxon>
    </lineage>
</organism>
<evidence type="ECO:0000256" key="1">
    <source>
        <dbReference type="SAM" id="Phobius"/>
    </source>
</evidence>
<accession>A0A917P7S9</accession>
<reference evidence="2" key="1">
    <citation type="journal article" date="2014" name="Int. J. Syst. Evol. Microbiol.">
        <title>Complete genome sequence of Corynebacterium casei LMG S-19264T (=DSM 44701T), isolated from a smear-ripened cheese.</title>
        <authorList>
            <consortium name="US DOE Joint Genome Institute (JGI-PGF)"/>
            <person name="Walter F."/>
            <person name="Albersmeier A."/>
            <person name="Kalinowski J."/>
            <person name="Ruckert C."/>
        </authorList>
    </citation>
    <scope>NUCLEOTIDE SEQUENCE</scope>
    <source>
        <strain evidence="2">JCM 14371</strain>
    </source>
</reference>
<dbReference type="RefSeq" id="WP_188960772.1">
    <property type="nucleotide sequence ID" value="NZ_BMOE01000001.1"/>
</dbReference>
<keyword evidence="1" id="KW-0472">Membrane</keyword>
<feature type="transmembrane region" description="Helical" evidence="1">
    <location>
        <begin position="6"/>
        <end position="25"/>
    </location>
</feature>
<evidence type="ECO:0000313" key="2">
    <source>
        <dbReference type="EMBL" id="GGJ65445.1"/>
    </source>
</evidence>
<proteinExistence type="predicted"/>
<sequence>MNGGVLGLLLIGVALGIASVACWRFMAHPAARCGPGLLAAAYYVAMWFWPHAAVLAVRTGHPYPAGDSVRLILLGLALVLAIVELSTRLHRTLRTNAALRRQLEDR</sequence>
<reference evidence="2" key="2">
    <citation type="submission" date="2020-09" db="EMBL/GenBank/DDBJ databases">
        <authorList>
            <person name="Sun Q."/>
            <person name="Ohkuma M."/>
        </authorList>
    </citation>
    <scope>NUCLEOTIDE SEQUENCE</scope>
    <source>
        <strain evidence="2">JCM 14371</strain>
    </source>
</reference>
<keyword evidence="3" id="KW-1185">Reference proteome</keyword>
<keyword evidence="1" id="KW-0812">Transmembrane</keyword>
<keyword evidence="1" id="KW-1133">Transmembrane helix</keyword>
<name>A0A917P7S9_9DEIO</name>
<feature type="transmembrane region" description="Helical" evidence="1">
    <location>
        <begin position="37"/>
        <end position="57"/>
    </location>
</feature>
<evidence type="ECO:0000313" key="3">
    <source>
        <dbReference type="Proteomes" id="UP000635726"/>
    </source>
</evidence>
<comment type="caution">
    <text evidence="2">The sequence shown here is derived from an EMBL/GenBank/DDBJ whole genome shotgun (WGS) entry which is preliminary data.</text>
</comment>
<dbReference type="Proteomes" id="UP000635726">
    <property type="component" value="Unassembled WGS sequence"/>
</dbReference>
<feature type="transmembrane region" description="Helical" evidence="1">
    <location>
        <begin position="69"/>
        <end position="87"/>
    </location>
</feature>
<dbReference type="EMBL" id="BMOE01000001">
    <property type="protein sequence ID" value="GGJ65445.1"/>
    <property type="molecule type" value="Genomic_DNA"/>
</dbReference>
<gene>
    <name evidence="2" type="ORF">GCM10008939_06720</name>
</gene>
<protein>
    <submittedName>
        <fullName evidence="2">Uncharacterized protein</fullName>
    </submittedName>
</protein>
<dbReference type="AlphaFoldDB" id="A0A917P7S9"/>